<gene>
    <name evidence="1" type="ORF">M3O51_15705</name>
</gene>
<organism evidence="1 2">
    <name type="scientific">Xanthomonas nasturtii</name>
    <dbReference type="NCBI Taxonomy" id="1843581"/>
    <lineage>
        <taxon>Bacteria</taxon>
        <taxon>Pseudomonadati</taxon>
        <taxon>Pseudomonadota</taxon>
        <taxon>Gammaproteobacteria</taxon>
        <taxon>Lysobacterales</taxon>
        <taxon>Lysobacteraceae</taxon>
        <taxon>Xanthomonas</taxon>
    </lineage>
</organism>
<dbReference type="RefSeq" id="WP_249048202.1">
    <property type="nucleotide sequence ID" value="NZ_JAMBEC010000040.1"/>
</dbReference>
<comment type="caution">
    <text evidence="1">The sequence shown here is derived from an EMBL/GenBank/DDBJ whole genome shotgun (WGS) entry which is preliminary data.</text>
</comment>
<sequence length="84" mass="8913">TGSSSTPKMRGTPCNGCGLGVFQGRLIRLEVASSAVYSSSWCGSFSFDLSVQLVFYIQFANFFIECAFLLGGSHALSVAAARYA</sequence>
<proteinExistence type="predicted"/>
<dbReference type="Proteomes" id="UP001167357">
    <property type="component" value="Unassembled WGS sequence"/>
</dbReference>
<protein>
    <submittedName>
        <fullName evidence="1">Uncharacterized protein</fullName>
    </submittedName>
</protein>
<accession>A0ABT0LTN7</accession>
<evidence type="ECO:0000313" key="1">
    <source>
        <dbReference type="EMBL" id="MCL1552708.1"/>
    </source>
</evidence>
<reference evidence="1" key="1">
    <citation type="submission" date="2022-04" db="EMBL/GenBank/DDBJ databases">
        <title>Genomic comparison of 19 strains of Xanthomonas nasturtii, a newly emerging watercress pathogen.</title>
        <authorList>
            <person name="Harrison J."/>
            <person name="Greer S."/>
            <person name="Hussain R."/>
            <person name="Lascelles D."/>
            <person name="Roberts M."/>
            <person name="Carter B."/>
            <person name="Bryning A."/>
            <person name="Carroll S."/>
            <person name="Aspin A."/>
            <person name="Cruz L."/>
            <person name="Cruz J."/>
            <person name="Grant M."/>
            <person name="Vicente J."/>
            <person name="Studholme D.J."/>
        </authorList>
    </citation>
    <scope>NUCLEOTIDE SEQUENCE</scope>
    <source>
        <strain evidence="1">10016B</strain>
    </source>
</reference>
<name>A0ABT0LTN7_9XANT</name>
<evidence type="ECO:0000313" key="2">
    <source>
        <dbReference type="Proteomes" id="UP001167357"/>
    </source>
</evidence>
<feature type="non-terminal residue" evidence="1">
    <location>
        <position position="1"/>
    </location>
</feature>
<dbReference type="EMBL" id="JAMBED010000040">
    <property type="protein sequence ID" value="MCL1552708.1"/>
    <property type="molecule type" value="Genomic_DNA"/>
</dbReference>
<keyword evidence="2" id="KW-1185">Reference proteome</keyword>